<dbReference type="EMBL" id="CAEZUK010000012">
    <property type="protein sequence ID" value="CAB4590900.1"/>
    <property type="molecule type" value="Genomic_DNA"/>
</dbReference>
<dbReference type="EMBL" id="CAEZVL010000004">
    <property type="protein sequence ID" value="CAB4621772.1"/>
    <property type="molecule type" value="Genomic_DNA"/>
</dbReference>
<feature type="transmembrane region" description="Helical" evidence="1">
    <location>
        <begin position="20"/>
        <end position="43"/>
    </location>
</feature>
<proteinExistence type="predicted"/>
<evidence type="ECO:0000313" key="4">
    <source>
        <dbReference type="EMBL" id="CAB4590900.1"/>
    </source>
</evidence>
<reference evidence="7" key="1">
    <citation type="submission" date="2020-05" db="EMBL/GenBank/DDBJ databases">
        <authorList>
            <person name="Chiriac C."/>
            <person name="Salcher M."/>
            <person name="Ghai R."/>
            <person name="Kavagutti S V."/>
        </authorList>
    </citation>
    <scope>NUCLEOTIDE SEQUENCE</scope>
</reference>
<dbReference type="Gene3D" id="3.40.30.10">
    <property type="entry name" value="Glutaredoxin"/>
    <property type="match status" value="1"/>
</dbReference>
<dbReference type="Pfam" id="PF00085">
    <property type="entry name" value="Thioredoxin"/>
    <property type="match status" value="1"/>
</dbReference>
<evidence type="ECO:0000256" key="1">
    <source>
        <dbReference type="SAM" id="Phobius"/>
    </source>
</evidence>
<evidence type="ECO:0000313" key="7">
    <source>
        <dbReference type="EMBL" id="CAB5045675.1"/>
    </source>
</evidence>
<dbReference type="EMBL" id="CAEZSL010000005">
    <property type="protein sequence ID" value="CAB4532628.1"/>
    <property type="molecule type" value="Genomic_DNA"/>
</dbReference>
<evidence type="ECO:0000313" key="3">
    <source>
        <dbReference type="EMBL" id="CAB4532628.1"/>
    </source>
</evidence>
<dbReference type="SUPFAM" id="SSF52833">
    <property type="entry name" value="Thioredoxin-like"/>
    <property type="match status" value="1"/>
</dbReference>
<accession>A0A6J7SWN6</accession>
<feature type="domain" description="Thioredoxin" evidence="2">
    <location>
        <begin position="70"/>
        <end position="154"/>
    </location>
</feature>
<dbReference type="EMBL" id="CAFBRX010000001">
    <property type="protein sequence ID" value="CAB5108346.1"/>
    <property type="molecule type" value="Genomic_DNA"/>
</dbReference>
<dbReference type="InterPro" id="IPR013766">
    <property type="entry name" value="Thioredoxin_domain"/>
</dbReference>
<keyword evidence="1" id="KW-0812">Transmembrane</keyword>
<keyword evidence="1" id="KW-0472">Membrane</keyword>
<dbReference type="EMBL" id="CAEZZV010000006">
    <property type="protein sequence ID" value="CAB4767795.1"/>
    <property type="molecule type" value="Genomic_DNA"/>
</dbReference>
<dbReference type="CDD" id="cd02947">
    <property type="entry name" value="TRX_family"/>
    <property type="match status" value="1"/>
</dbReference>
<evidence type="ECO:0000313" key="8">
    <source>
        <dbReference type="EMBL" id="CAB5108346.1"/>
    </source>
</evidence>
<gene>
    <name evidence="3" type="ORF">UFOPK1421_00085</name>
    <name evidence="4" type="ORF">UFOPK1820_00146</name>
    <name evidence="5" type="ORF">UFOPK1960_00068</name>
    <name evidence="6" type="ORF">UFOPK2921_00081</name>
    <name evidence="7" type="ORF">UFOPK4275_00265</name>
    <name evidence="8" type="ORF">UFOPK4422_00025</name>
</gene>
<keyword evidence="1" id="KW-1133">Transmembrane helix</keyword>
<evidence type="ECO:0000313" key="5">
    <source>
        <dbReference type="EMBL" id="CAB4621772.1"/>
    </source>
</evidence>
<dbReference type="EMBL" id="CAFBQJ010000028">
    <property type="protein sequence ID" value="CAB5045675.1"/>
    <property type="molecule type" value="Genomic_DNA"/>
</dbReference>
<evidence type="ECO:0000313" key="6">
    <source>
        <dbReference type="EMBL" id="CAB4767795.1"/>
    </source>
</evidence>
<organism evidence="7">
    <name type="scientific">freshwater metagenome</name>
    <dbReference type="NCBI Taxonomy" id="449393"/>
    <lineage>
        <taxon>unclassified sequences</taxon>
        <taxon>metagenomes</taxon>
        <taxon>ecological metagenomes</taxon>
    </lineage>
</organism>
<dbReference type="AlphaFoldDB" id="A0A6J7SWN6"/>
<sequence length="171" mass="18476">MNELQPWAAAAGLWRFRDDAGTMTSLLTAAVIAVIVAVAALVIRRSRVSDAPTQKLFVAPTQIDRKDFATQSQEWLVVVFTSASCHVCADMSAKAKVLATREVAVIEVEYEMQRDLHTRYNIEAVPTIVICDVSGVVHKSFMGPLSATDLWAAMATAREPGASTGEPVNAD</sequence>
<name>A0A6J7SWN6_9ZZZZ</name>
<dbReference type="InterPro" id="IPR036249">
    <property type="entry name" value="Thioredoxin-like_sf"/>
</dbReference>
<evidence type="ECO:0000259" key="2">
    <source>
        <dbReference type="Pfam" id="PF00085"/>
    </source>
</evidence>
<protein>
    <submittedName>
        <fullName evidence="7">Unannotated protein</fullName>
    </submittedName>
</protein>